<dbReference type="RefSeq" id="WP_042396392.1">
    <property type="nucleotide sequence ID" value="NZ_CYYT01000011.1"/>
</dbReference>
<evidence type="ECO:0000313" key="2">
    <source>
        <dbReference type="Proteomes" id="UP000095558"/>
    </source>
</evidence>
<dbReference type="InterPro" id="IPR022476">
    <property type="entry name" value="Spore_YabP/YqfC"/>
</dbReference>
<evidence type="ECO:0000313" key="1">
    <source>
        <dbReference type="EMBL" id="CUN93839.1"/>
    </source>
</evidence>
<dbReference type="NCBIfam" id="TIGR02856">
    <property type="entry name" value="spore_yqfC"/>
    <property type="match status" value="1"/>
</dbReference>
<name>A0A174B0T8_9CLOT</name>
<sequence>MEKKFNRGKEMLVEKLDLPKDVILDVPKIIVIGRNEITIENHKGIMVFEKDRIKINTNMSPIEIKGNSFEILYIASATITIKGYFDSIEYVR</sequence>
<protein>
    <submittedName>
        <fullName evidence="1">Sporulation protein YqfC</fullName>
    </submittedName>
</protein>
<proteinExistence type="predicted"/>
<gene>
    <name evidence="1" type="primary">yqfC</name>
    <name evidence="1" type="ORF">ERS852470_01059</name>
</gene>
<dbReference type="EMBL" id="CYZV01000009">
    <property type="protein sequence ID" value="CUN93839.1"/>
    <property type="molecule type" value="Genomic_DNA"/>
</dbReference>
<dbReference type="AlphaFoldDB" id="A0A174B0T8"/>
<dbReference type="GeneID" id="83011299"/>
<dbReference type="Pfam" id="PF07873">
    <property type="entry name" value="YabP"/>
    <property type="match status" value="1"/>
</dbReference>
<reference evidence="1 2" key="1">
    <citation type="submission" date="2015-09" db="EMBL/GenBank/DDBJ databases">
        <authorList>
            <consortium name="Pathogen Informatics"/>
        </authorList>
    </citation>
    <scope>NUCLEOTIDE SEQUENCE [LARGE SCALE GENOMIC DNA]</scope>
    <source>
        <strain evidence="1 2">2789STDY5834855</strain>
    </source>
</reference>
<dbReference type="Proteomes" id="UP000095558">
    <property type="component" value="Unassembled WGS sequence"/>
</dbReference>
<accession>A0A174B0T8</accession>
<dbReference type="OrthoDB" id="2989236at2"/>
<dbReference type="InterPro" id="IPR022477">
    <property type="entry name" value="Spore_YqfC"/>
</dbReference>
<organism evidence="1 2">
    <name type="scientific">Clostridium disporicum</name>
    <dbReference type="NCBI Taxonomy" id="84024"/>
    <lineage>
        <taxon>Bacteria</taxon>
        <taxon>Bacillati</taxon>
        <taxon>Bacillota</taxon>
        <taxon>Clostridia</taxon>
        <taxon>Eubacteriales</taxon>
        <taxon>Clostridiaceae</taxon>
        <taxon>Clostridium</taxon>
    </lineage>
</organism>